<dbReference type="STRING" id="1392247.A0A3N4KVN6"/>
<feature type="compositionally biased region" description="Basic and acidic residues" evidence="3">
    <location>
        <begin position="458"/>
        <end position="467"/>
    </location>
</feature>
<reference evidence="6 7" key="1">
    <citation type="journal article" date="2018" name="Nat. Ecol. Evol.">
        <title>Pezizomycetes genomes reveal the molecular basis of ectomycorrhizal truffle lifestyle.</title>
        <authorList>
            <person name="Murat C."/>
            <person name="Payen T."/>
            <person name="Noel B."/>
            <person name="Kuo A."/>
            <person name="Morin E."/>
            <person name="Chen J."/>
            <person name="Kohler A."/>
            <person name="Krizsan K."/>
            <person name="Balestrini R."/>
            <person name="Da Silva C."/>
            <person name="Montanini B."/>
            <person name="Hainaut M."/>
            <person name="Levati E."/>
            <person name="Barry K.W."/>
            <person name="Belfiori B."/>
            <person name="Cichocki N."/>
            <person name="Clum A."/>
            <person name="Dockter R.B."/>
            <person name="Fauchery L."/>
            <person name="Guy J."/>
            <person name="Iotti M."/>
            <person name="Le Tacon F."/>
            <person name="Lindquist E.A."/>
            <person name="Lipzen A."/>
            <person name="Malagnac F."/>
            <person name="Mello A."/>
            <person name="Molinier V."/>
            <person name="Miyauchi S."/>
            <person name="Poulain J."/>
            <person name="Riccioni C."/>
            <person name="Rubini A."/>
            <person name="Sitrit Y."/>
            <person name="Splivallo R."/>
            <person name="Traeger S."/>
            <person name="Wang M."/>
            <person name="Zifcakova L."/>
            <person name="Wipf D."/>
            <person name="Zambonelli A."/>
            <person name="Paolocci F."/>
            <person name="Nowrousian M."/>
            <person name="Ottonello S."/>
            <person name="Baldrian P."/>
            <person name="Spatafora J.W."/>
            <person name="Henrissat B."/>
            <person name="Nagy L.G."/>
            <person name="Aury J.M."/>
            <person name="Wincker P."/>
            <person name="Grigoriev I.V."/>
            <person name="Bonfante P."/>
            <person name="Martin F.M."/>
        </authorList>
    </citation>
    <scope>NUCLEOTIDE SEQUENCE [LARGE SCALE GENOMIC DNA]</scope>
    <source>
        <strain evidence="6 7">CCBAS932</strain>
    </source>
</reference>
<dbReference type="EMBL" id="ML119122">
    <property type="protein sequence ID" value="RPB13528.1"/>
    <property type="molecule type" value="Genomic_DNA"/>
</dbReference>
<dbReference type="AlphaFoldDB" id="A0A3N4KVN6"/>
<dbReference type="InterPro" id="IPR001401">
    <property type="entry name" value="Dynamin_GTPase"/>
</dbReference>
<keyword evidence="1" id="KW-0547">Nucleotide-binding</keyword>
<dbReference type="SUPFAM" id="SSF52540">
    <property type="entry name" value="P-loop containing nucleoside triphosphate hydrolases"/>
    <property type="match status" value="1"/>
</dbReference>
<feature type="domain" description="GED" evidence="4">
    <location>
        <begin position="750"/>
        <end position="843"/>
    </location>
</feature>
<dbReference type="Gene3D" id="1.20.120.1240">
    <property type="entry name" value="Dynamin, middle domain"/>
    <property type="match status" value="1"/>
</dbReference>
<dbReference type="InterPro" id="IPR045063">
    <property type="entry name" value="Dynamin_N"/>
</dbReference>
<dbReference type="GO" id="GO:0008017">
    <property type="term" value="F:microtubule binding"/>
    <property type="evidence" value="ECO:0007669"/>
    <property type="project" value="TreeGrafter"/>
</dbReference>
<dbReference type="GO" id="GO:0005737">
    <property type="term" value="C:cytoplasm"/>
    <property type="evidence" value="ECO:0007669"/>
    <property type="project" value="TreeGrafter"/>
</dbReference>
<dbReference type="GO" id="GO:0005886">
    <property type="term" value="C:plasma membrane"/>
    <property type="evidence" value="ECO:0007669"/>
    <property type="project" value="TreeGrafter"/>
</dbReference>
<feature type="region of interest" description="Disordered" evidence="3">
    <location>
        <begin position="705"/>
        <end position="731"/>
    </location>
</feature>
<dbReference type="Proteomes" id="UP000277580">
    <property type="component" value="Unassembled WGS sequence"/>
</dbReference>
<evidence type="ECO:0000256" key="1">
    <source>
        <dbReference type="ARBA" id="ARBA00022741"/>
    </source>
</evidence>
<evidence type="ECO:0000259" key="5">
    <source>
        <dbReference type="PROSITE" id="PS51718"/>
    </source>
</evidence>
<dbReference type="PRINTS" id="PR00195">
    <property type="entry name" value="DYNAMIN"/>
</dbReference>
<feature type="region of interest" description="Disordered" evidence="3">
    <location>
        <begin position="458"/>
        <end position="505"/>
    </location>
</feature>
<evidence type="ECO:0000313" key="7">
    <source>
        <dbReference type="Proteomes" id="UP000277580"/>
    </source>
</evidence>
<feature type="domain" description="Dynamin-type G" evidence="5">
    <location>
        <begin position="36"/>
        <end position="362"/>
    </location>
</feature>
<dbReference type="InterPro" id="IPR022812">
    <property type="entry name" value="Dynamin"/>
</dbReference>
<keyword evidence="7" id="KW-1185">Reference proteome</keyword>
<dbReference type="Pfam" id="PF01031">
    <property type="entry name" value="Dynamin_M"/>
    <property type="match status" value="1"/>
</dbReference>
<dbReference type="InParanoid" id="A0A3N4KVN6"/>
<dbReference type="InterPro" id="IPR030381">
    <property type="entry name" value="G_DYNAMIN_dom"/>
</dbReference>
<evidence type="ECO:0000256" key="2">
    <source>
        <dbReference type="ARBA" id="ARBA00023134"/>
    </source>
</evidence>
<dbReference type="Pfam" id="PF00350">
    <property type="entry name" value="Dynamin_N"/>
    <property type="match status" value="1"/>
</dbReference>
<evidence type="ECO:0000256" key="3">
    <source>
        <dbReference type="SAM" id="MobiDB-lite"/>
    </source>
</evidence>
<dbReference type="GO" id="GO:0005525">
    <property type="term" value="F:GTP binding"/>
    <property type="evidence" value="ECO:0007669"/>
    <property type="project" value="InterPro"/>
</dbReference>
<accession>A0A3N4KVN6</accession>
<keyword evidence="2" id="KW-0342">GTP-binding</keyword>
<sequence>MAEASADSGLAVLGGGMRRMVDLVNRLRASGIEDLGLPLPRIAVVGNQSAGKSSLIEAISGIKVPRYTGTCTRCPLEINLSEASHPRDSWHCHISLRFKKRYDPDTVSKNTSTGRSSSPWVEQKAEQVAFLDIVDKSQVERALVAAQQAVLNPSRNWREYAREMGKGVKDGEDGFEVKFSPNVVCMDITAPDLPNLAFIDLPGLIQTTESESENYLIDLVTGLAKEYINQPDCLILLALTMKDDAVNQSAARIAHEYGEERTIGALTKPDTVGPGEYDQWVNILRGNSHRLKHGYFVTKQPNQEQLNQKIDHAQARAQEAEFFAKSEPWATDLQDLQHRFGTQALQSYLAKELGELIKKRLPDVIKLIKEQHAEVKEKLVALPPPPTDNQLFLVYNLIHGFNASLNKHLLGDKDNNEFPHALRQNTDQFIRSLGSVRPTLKVFETFKEENDVVRMLETPRKEKDRSHNNAHLQQQHEGSPSLRKGKKYQQGPEVHTLSSGDEGTVAHVKKRKVTNEATVPITPKKLKRVDERKFENSLGVFLVIGPLPPESPLIVFFFDIIEHKYNLPQIRHIIDSTATAQIPGQVDPKAIENLIKETIYLWRPILEKFIADSAQLLNRRVHNCFVENFETYKKSPIFVEVYTILQNQLKESYERLNEAGARLWNLEVNQICTLNDEDYKKHISNHSRILKERRKRNLLEQNEHREQQLQAENNGGSSRKRKLGGGGMNGAGGMAMGSDDNPMDDPYSKEIDVLAEVRAYSEVAQKRFIDNVYMTVRFEIATVFLKAVPVALDRDLGLQRPDSSQVCAALLVEDPQKEKERGILLQRSEQLSRAMEELCRITD</sequence>
<dbReference type="Gene3D" id="3.40.50.300">
    <property type="entry name" value="P-loop containing nucleotide triphosphate hydrolases"/>
    <property type="match status" value="1"/>
</dbReference>
<dbReference type="GO" id="GO:0031623">
    <property type="term" value="P:receptor internalization"/>
    <property type="evidence" value="ECO:0007669"/>
    <property type="project" value="TreeGrafter"/>
</dbReference>
<protein>
    <submittedName>
        <fullName evidence="6">P-loop containing nucleoside triphosphate hydrolase protein</fullName>
    </submittedName>
</protein>
<dbReference type="PANTHER" id="PTHR11566">
    <property type="entry name" value="DYNAMIN"/>
    <property type="match status" value="1"/>
</dbReference>
<evidence type="ECO:0000313" key="6">
    <source>
        <dbReference type="EMBL" id="RPB13528.1"/>
    </source>
</evidence>
<dbReference type="SMART" id="SM00053">
    <property type="entry name" value="DYNc"/>
    <property type="match status" value="1"/>
</dbReference>
<evidence type="ECO:0000259" key="4">
    <source>
        <dbReference type="PROSITE" id="PS51388"/>
    </source>
</evidence>
<dbReference type="OrthoDB" id="5061070at2759"/>
<dbReference type="PANTHER" id="PTHR11566:SF131">
    <property type="entry name" value="GTPASE, PUTATIVE (AFU_ORTHOLOGUE AFUA_6G07630)-RELATED"/>
    <property type="match status" value="1"/>
</dbReference>
<dbReference type="PROSITE" id="PS51718">
    <property type="entry name" value="G_DYNAMIN_2"/>
    <property type="match status" value="1"/>
</dbReference>
<dbReference type="PROSITE" id="PS51388">
    <property type="entry name" value="GED"/>
    <property type="match status" value="1"/>
</dbReference>
<organism evidence="6 7">
    <name type="scientific">Morchella conica CCBAS932</name>
    <dbReference type="NCBI Taxonomy" id="1392247"/>
    <lineage>
        <taxon>Eukaryota</taxon>
        <taxon>Fungi</taxon>
        <taxon>Dikarya</taxon>
        <taxon>Ascomycota</taxon>
        <taxon>Pezizomycotina</taxon>
        <taxon>Pezizomycetes</taxon>
        <taxon>Pezizales</taxon>
        <taxon>Morchellaceae</taxon>
        <taxon>Morchella</taxon>
    </lineage>
</organism>
<dbReference type="GO" id="GO:0003924">
    <property type="term" value="F:GTPase activity"/>
    <property type="evidence" value="ECO:0007669"/>
    <property type="project" value="InterPro"/>
</dbReference>
<dbReference type="InterPro" id="IPR027417">
    <property type="entry name" value="P-loop_NTPase"/>
</dbReference>
<dbReference type="InterPro" id="IPR020850">
    <property type="entry name" value="GED_dom"/>
</dbReference>
<gene>
    <name evidence="6" type="ORF">P167DRAFT_485825</name>
</gene>
<feature type="compositionally biased region" description="Polar residues" evidence="3">
    <location>
        <begin position="469"/>
        <end position="478"/>
    </location>
</feature>
<dbReference type="CDD" id="cd08771">
    <property type="entry name" value="DLP_1"/>
    <property type="match status" value="1"/>
</dbReference>
<name>A0A3N4KVN6_9PEZI</name>
<keyword evidence="6" id="KW-0378">Hydrolase</keyword>
<dbReference type="GO" id="GO:0005874">
    <property type="term" value="C:microtubule"/>
    <property type="evidence" value="ECO:0007669"/>
    <property type="project" value="TreeGrafter"/>
</dbReference>
<proteinExistence type="predicted"/>
<dbReference type="InterPro" id="IPR000375">
    <property type="entry name" value="Dynamin_stalk"/>
</dbReference>